<evidence type="ECO:0000259" key="3">
    <source>
        <dbReference type="PROSITE" id="PS50878"/>
    </source>
</evidence>
<dbReference type="PANTHER" id="PTHR34047">
    <property type="entry name" value="NUCLEAR INTRON MATURASE 1, MITOCHONDRIAL-RELATED"/>
    <property type="match status" value="1"/>
</dbReference>
<dbReference type="PROSITE" id="PS50878">
    <property type="entry name" value="RT_POL"/>
    <property type="match status" value="1"/>
</dbReference>
<feature type="coiled-coil region" evidence="2">
    <location>
        <begin position="31"/>
        <end position="58"/>
    </location>
</feature>
<proteinExistence type="inferred from homology"/>
<dbReference type="SUPFAM" id="SSF56672">
    <property type="entry name" value="DNA/RNA polymerases"/>
    <property type="match status" value="1"/>
</dbReference>
<evidence type="ECO:0000313" key="5">
    <source>
        <dbReference type="Proteomes" id="UP001193734"/>
    </source>
</evidence>
<name>A0ABX2ATF5_9BACT</name>
<keyword evidence="5" id="KW-1185">Reference proteome</keyword>
<dbReference type="GeneID" id="82157460"/>
<dbReference type="EMBL" id="JABKKE010000009">
    <property type="protein sequence ID" value="NPE14024.1"/>
    <property type="molecule type" value="Genomic_DNA"/>
</dbReference>
<protein>
    <submittedName>
        <fullName evidence="4">RNA-dependent DNA polymerase</fullName>
    </submittedName>
</protein>
<evidence type="ECO:0000256" key="2">
    <source>
        <dbReference type="SAM" id="Coils"/>
    </source>
</evidence>
<dbReference type="CDD" id="cd01651">
    <property type="entry name" value="RT_G2_intron"/>
    <property type="match status" value="1"/>
</dbReference>
<reference evidence="4 5" key="1">
    <citation type="submission" date="2020-05" db="EMBL/GenBank/DDBJ databases">
        <title>Distinct polysaccharide utilization as determinants for interspecies competition between intestinal Prevotella spp.</title>
        <authorList>
            <person name="Galvez E.J.C."/>
            <person name="Iljazovic A."/>
            <person name="Strowig T."/>
        </authorList>
    </citation>
    <scope>NUCLEOTIDE SEQUENCE [LARGE SCALE GENOMIC DNA]</scope>
    <source>
        <strain evidence="4 5">PROD</strain>
    </source>
</reference>
<dbReference type="InterPro" id="IPR000477">
    <property type="entry name" value="RT_dom"/>
</dbReference>
<evidence type="ECO:0000256" key="1">
    <source>
        <dbReference type="ARBA" id="ARBA00034120"/>
    </source>
</evidence>
<dbReference type="Pfam" id="PF00078">
    <property type="entry name" value="RVT_1"/>
    <property type="match status" value="1"/>
</dbReference>
<dbReference type="RefSeq" id="WP_172324841.1">
    <property type="nucleotide sequence ID" value="NZ_CASQWE010000002.1"/>
</dbReference>
<feature type="domain" description="Reverse transcriptase" evidence="3">
    <location>
        <begin position="1"/>
        <end position="267"/>
    </location>
</feature>
<comment type="similarity">
    <text evidence="1">Belongs to the bacterial reverse transcriptase family.</text>
</comment>
<comment type="caution">
    <text evidence="4">The sequence shown here is derived from an EMBL/GenBank/DDBJ whole genome shotgun (WGS) entry which is preliminary data.</text>
</comment>
<organism evidence="4 5">
    <name type="scientific">Xylanibacter rodentium</name>
    <dbReference type="NCBI Taxonomy" id="2736289"/>
    <lineage>
        <taxon>Bacteria</taxon>
        <taxon>Pseudomonadati</taxon>
        <taxon>Bacteroidota</taxon>
        <taxon>Bacteroidia</taxon>
        <taxon>Bacteroidales</taxon>
        <taxon>Prevotellaceae</taxon>
        <taxon>Xylanibacter</taxon>
    </lineage>
</organism>
<evidence type="ECO:0000313" key="4">
    <source>
        <dbReference type="EMBL" id="NPE14024.1"/>
    </source>
</evidence>
<dbReference type="InterPro" id="IPR043502">
    <property type="entry name" value="DNA/RNA_pol_sf"/>
</dbReference>
<sequence>MKRIGYLFDKVCDLDNLRMAEANAGTGKGSRQEVAQFRANLEQNLAELRAELVNKTYHTSEYTCFIKHEPKERVIFKLPYRDRVVQWAIMQVLVSIWTPIFTSDTYACIKGRGVHSLLVQLRKDLRNDPEGTKYCYKIDIRKFYPSITHSILKQVVRERIKDPDLLWLLDDIIDSADGVPIGNYISQYFANLYLAELDHIAKEQWGVKYYYRYADDIVILSDSKEFLHGIHTKMVQYLAEHRRLELKPNYQIFPVEARGIDYVGYVVRHNYCLARKRNKKALCKIVAKLRHKGLTGEEIRLRVASRLGFIVHADSKHLINILGVKKLHEVRKTPGNHGQMVGDKLHIDKITGRELHLLRYELTPSKMNSGDCLKFQYELYEQLRDDKGQPQIDEHDQPVMGWVKHITFTGSKTLAEDMADLDLSEPVQCQIVRQPCGDRKDRAFYKLEEWNEPQQAVGQEPVPASH</sequence>
<accession>A0ABX2ATF5</accession>
<dbReference type="Proteomes" id="UP001193734">
    <property type="component" value="Unassembled WGS sequence"/>
</dbReference>
<dbReference type="InterPro" id="IPR051083">
    <property type="entry name" value="GrpII_Intron_Splice-Mob/Def"/>
</dbReference>
<dbReference type="PANTHER" id="PTHR34047:SF8">
    <property type="entry name" value="PROTEIN YKFC"/>
    <property type="match status" value="1"/>
</dbReference>
<gene>
    <name evidence="4" type="ORF">HPS55_06735</name>
</gene>
<keyword evidence="2" id="KW-0175">Coiled coil</keyword>